<dbReference type="KEGG" id="asem:NNL22_17620"/>
<organism evidence="9 10">
    <name type="scientific">Alkalimarinus sediminis</name>
    <dbReference type="NCBI Taxonomy" id="1632866"/>
    <lineage>
        <taxon>Bacteria</taxon>
        <taxon>Pseudomonadati</taxon>
        <taxon>Pseudomonadota</taxon>
        <taxon>Gammaproteobacteria</taxon>
        <taxon>Alteromonadales</taxon>
        <taxon>Alteromonadaceae</taxon>
        <taxon>Alkalimarinus</taxon>
    </lineage>
</organism>
<dbReference type="GO" id="GO:0022857">
    <property type="term" value="F:transmembrane transporter activity"/>
    <property type="evidence" value="ECO:0007669"/>
    <property type="project" value="InterPro"/>
</dbReference>
<evidence type="ECO:0000313" key="10">
    <source>
        <dbReference type="Proteomes" id="UP001164472"/>
    </source>
</evidence>
<keyword evidence="7" id="KW-0813">Transport</keyword>
<evidence type="ECO:0000256" key="7">
    <source>
        <dbReference type="RuleBase" id="RU003879"/>
    </source>
</evidence>
<keyword evidence="6 8" id="KW-0472">Membrane</keyword>
<evidence type="ECO:0000256" key="6">
    <source>
        <dbReference type="ARBA" id="ARBA00023136"/>
    </source>
</evidence>
<keyword evidence="7" id="KW-0653">Protein transport</keyword>
<feature type="transmembrane region" description="Helical" evidence="8">
    <location>
        <begin position="20"/>
        <end position="42"/>
    </location>
</feature>
<keyword evidence="5 8" id="KW-1133">Transmembrane helix</keyword>
<comment type="similarity">
    <text evidence="2 7">Belongs to the ExbD/TolR family.</text>
</comment>
<dbReference type="GO" id="GO:0005886">
    <property type="term" value="C:plasma membrane"/>
    <property type="evidence" value="ECO:0007669"/>
    <property type="project" value="UniProtKB-SubCell"/>
</dbReference>
<dbReference type="EMBL" id="CP101527">
    <property type="protein sequence ID" value="UZW74816.1"/>
    <property type="molecule type" value="Genomic_DNA"/>
</dbReference>
<accession>A0A9E8HQT3</accession>
<keyword evidence="4 7" id="KW-0812">Transmembrane</keyword>
<name>A0A9E8HQT3_9ALTE</name>
<keyword evidence="3" id="KW-1003">Cell membrane</keyword>
<evidence type="ECO:0000313" key="9">
    <source>
        <dbReference type="EMBL" id="UZW74816.1"/>
    </source>
</evidence>
<evidence type="ECO:0000256" key="5">
    <source>
        <dbReference type="ARBA" id="ARBA00022989"/>
    </source>
</evidence>
<sequence length="139" mass="15555">MIKCQKPDDKTLGSPELAPLIDIIFMVVVFLLITANTPLLTLPIDVPSTDKEATLSVAAQTELTITITAEQPYWHIDKSAFSEWEDFKQALLINTQDKQKRLTIAADKTAPTEPLLKLLSLLDQHKITNAQIIMQQQSE</sequence>
<dbReference type="GO" id="GO:0015031">
    <property type="term" value="P:protein transport"/>
    <property type="evidence" value="ECO:0007669"/>
    <property type="project" value="UniProtKB-KW"/>
</dbReference>
<evidence type="ECO:0000256" key="2">
    <source>
        <dbReference type="ARBA" id="ARBA00005811"/>
    </source>
</evidence>
<evidence type="ECO:0000256" key="3">
    <source>
        <dbReference type="ARBA" id="ARBA00022475"/>
    </source>
</evidence>
<dbReference type="RefSeq" id="WP_251810243.1">
    <property type="nucleotide sequence ID" value="NZ_CP101527.1"/>
</dbReference>
<dbReference type="PANTHER" id="PTHR30558:SF15">
    <property type="entry name" value="BIOPOLYMER TRANSPORT PROTEIN EXBD1"/>
    <property type="match status" value="1"/>
</dbReference>
<evidence type="ECO:0000256" key="1">
    <source>
        <dbReference type="ARBA" id="ARBA00004162"/>
    </source>
</evidence>
<gene>
    <name evidence="9" type="ORF">NNL22_17620</name>
</gene>
<dbReference type="Pfam" id="PF02472">
    <property type="entry name" value="ExbD"/>
    <property type="match status" value="1"/>
</dbReference>
<protein>
    <submittedName>
        <fullName evidence="9">Biopolymer transporter ExbD</fullName>
    </submittedName>
</protein>
<dbReference type="PANTHER" id="PTHR30558">
    <property type="entry name" value="EXBD MEMBRANE COMPONENT OF PMF-DRIVEN MACROMOLECULE IMPORT SYSTEM"/>
    <property type="match status" value="1"/>
</dbReference>
<dbReference type="Proteomes" id="UP001164472">
    <property type="component" value="Chromosome"/>
</dbReference>
<reference evidence="9" key="1">
    <citation type="submission" date="2022-07" db="EMBL/GenBank/DDBJ databases">
        <title>Alkalimarinus sp. nov., isolated from gut of a Alitta virens.</title>
        <authorList>
            <person name="Yang A.I."/>
            <person name="Shin N.-R."/>
        </authorList>
    </citation>
    <scope>NUCLEOTIDE SEQUENCE</scope>
    <source>
        <strain evidence="9">FA028</strain>
    </source>
</reference>
<comment type="subcellular location">
    <subcellularLocation>
        <location evidence="1">Cell membrane</location>
        <topology evidence="1">Single-pass membrane protein</topology>
    </subcellularLocation>
    <subcellularLocation>
        <location evidence="7">Cell membrane</location>
        <topology evidence="7">Single-pass type II membrane protein</topology>
    </subcellularLocation>
</comment>
<dbReference type="InterPro" id="IPR003400">
    <property type="entry name" value="ExbD"/>
</dbReference>
<evidence type="ECO:0000256" key="4">
    <source>
        <dbReference type="ARBA" id="ARBA00022692"/>
    </source>
</evidence>
<dbReference type="AlphaFoldDB" id="A0A9E8HQT3"/>
<evidence type="ECO:0000256" key="8">
    <source>
        <dbReference type="SAM" id="Phobius"/>
    </source>
</evidence>
<keyword evidence="10" id="KW-1185">Reference proteome</keyword>
<proteinExistence type="inferred from homology"/>